<dbReference type="RefSeq" id="WP_275277816.1">
    <property type="nucleotide sequence ID" value="NZ_CP119108.1"/>
</dbReference>
<dbReference type="Pfam" id="PF00903">
    <property type="entry name" value="Glyoxalase"/>
    <property type="match status" value="1"/>
</dbReference>
<keyword evidence="1" id="KW-0479">Metal-binding</keyword>
<evidence type="ECO:0000256" key="1">
    <source>
        <dbReference type="ARBA" id="ARBA00022723"/>
    </source>
</evidence>
<dbReference type="InterPro" id="IPR037523">
    <property type="entry name" value="VOC_core"/>
</dbReference>
<dbReference type="InterPro" id="IPR051785">
    <property type="entry name" value="MMCE/EMCE_epimerase"/>
</dbReference>
<feature type="domain" description="VOC" evidence="2">
    <location>
        <begin position="3"/>
        <end position="134"/>
    </location>
</feature>
<evidence type="ECO:0000313" key="3">
    <source>
        <dbReference type="EMBL" id="WEG08488.1"/>
    </source>
</evidence>
<dbReference type="CDD" id="cd06587">
    <property type="entry name" value="VOC"/>
    <property type="match status" value="1"/>
</dbReference>
<name>A0ABY8C0V8_9MICO</name>
<keyword evidence="4" id="KW-1185">Reference proteome</keyword>
<organism evidence="3 4">
    <name type="scientific">Microbacterium horticulturae</name>
    <dbReference type="NCBI Taxonomy" id="3028316"/>
    <lineage>
        <taxon>Bacteria</taxon>
        <taxon>Bacillati</taxon>
        <taxon>Actinomycetota</taxon>
        <taxon>Actinomycetes</taxon>
        <taxon>Micrococcales</taxon>
        <taxon>Microbacteriaceae</taxon>
        <taxon>Microbacterium</taxon>
    </lineage>
</organism>
<dbReference type="InterPro" id="IPR004360">
    <property type="entry name" value="Glyas_Fos-R_dOase_dom"/>
</dbReference>
<evidence type="ECO:0000313" key="4">
    <source>
        <dbReference type="Proteomes" id="UP001214553"/>
    </source>
</evidence>
<dbReference type="PROSITE" id="PS51819">
    <property type="entry name" value="VOC"/>
    <property type="match status" value="1"/>
</dbReference>
<dbReference type="SUPFAM" id="SSF54593">
    <property type="entry name" value="Glyoxalase/Bleomycin resistance protein/Dihydroxybiphenyl dioxygenase"/>
    <property type="match status" value="1"/>
</dbReference>
<dbReference type="Gene3D" id="3.10.180.10">
    <property type="entry name" value="2,3-Dihydroxybiphenyl 1,2-Dioxygenase, domain 1"/>
    <property type="match status" value="1"/>
</dbReference>
<gene>
    <name evidence="3" type="ORF">PU630_14760</name>
</gene>
<accession>A0ABY8C0V8</accession>
<proteinExistence type="predicted"/>
<dbReference type="PANTHER" id="PTHR43048">
    <property type="entry name" value="METHYLMALONYL-COA EPIMERASE"/>
    <property type="match status" value="1"/>
</dbReference>
<dbReference type="InterPro" id="IPR029068">
    <property type="entry name" value="Glyas_Bleomycin-R_OHBP_Dase"/>
</dbReference>
<protein>
    <submittedName>
        <fullName evidence="3">VOC family protein</fullName>
    </submittedName>
</protein>
<reference evidence="3 4" key="1">
    <citation type="submission" date="2023-03" db="EMBL/GenBank/DDBJ databases">
        <title>Genome sequence of Microbacterium sp. KACC 23027.</title>
        <authorList>
            <person name="Kim S."/>
            <person name="Heo J."/>
            <person name="Kwon S.-W."/>
        </authorList>
    </citation>
    <scope>NUCLEOTIDE SEQUENCE [LARGE SCALE GENOMIC DNA]</scope>
    <source>
        <strain evidence="3 4">KACC 23027</strain>
    </source>
</reference>
<dbReference type="Proteomes" id="UP001214553">
    <property type="component" value="Chromosome"/>
</dbReference>
<sequence>MPHIDHIGISVADLDRMTKWYAGAFGLNVRQSGTIPGVGIRTVLLADSEGAWGIELLHREGSVGMPRPTDPDAAVLTQGYGHVCLRVDDAAAAYDALVAAGAASLLPPRAARRAGAQLAYVADPEGNLIELIDRDLPSP</sequence>
<dbReference type="PANTHER" id="PTHR43048:SF3">
    <property type="entry name" value="METHYLMALONYL-COA EPIMERASE, MITOCHONDRIAL"/>
    <property type="match status" value="1"/>
</dbReference>
<evidence type="ECO:0000259" key="2">
    <source>
        <dbReference type="PROSITE" id="PS51819"/>
    </source>
</evidence>
<dbReference type="EMBL" id="CP119108">
    <property type="protein sequence ID" value="WEG08488.1"/>
    <property type="molecule type" value="Genomic_DNA"/>
</dbReference>